<dbReference type="GO" id="GO:0071978">
    <property type="term" value="P:bacterial-type flagellum-dependent swarming motility"/>
    <property type="evidence" value="ECO:0007669"/>
    <property type="project" value="TreeGrafter"/>
</dbReference>
<proteinExistence type="inferred from homology"/>
<dbReference type="SUPFAM" id="SSF117143">
    <property type="entry name" value="Flagellar hook protein flgE"/>
    <property type="match status" value="1"/>
</dbReference>
<evidence type="ECO:0000313" key="10">
    <source>
        <dbReference type="Proteomes" id="UP000253370"/>
    </source>
</evidence>
<evidence type="ECO:0000256" key="3">
    <source>
        <dbReference type="ARBA" id="ARBA00019015"/>
    </source>
</evidence>
<accession>A0A365U7E5</accession>
<evidence type="ECO:0000259" key="7">
    <source>
        <dbReference type="Pfam" id="PF06429"/>
    </source>
</evidence>
<gene>
    <name evidence="9" type="ORF">DRV85_11880</name>
</gene>
<evidence type="ECO:0000259" key="8">
    <source>
        <dbReference type="Pfam" id="PF07559"/>
    </source>
</evidence>
<dbReference type="Proteomes" id="UP000253370">
    <property type="component" value="Unassembled WGS sequence"/>
</dbReference>
<dbReference type="Pfam" id="PF06429">
    <property type="entry name" value="Flg_bbr_C"/>
    <property type="match status" value="1"/>
</dbReference>
<comment type="subcellular location">
    <subcellularLocation>
        <location evidence="1 5">Bacterial flagellum basal body</location>
    </subcellularLocation>
</comment>
<evidence type="ECO:0000256" key="1">
    <source>
        <dbReference type="ARBA" id="ARBA00004117"/>
    </source>
</evidence>
<dbReference type="Pfam" id="PF00460">
    <property type="entry name" value="Flg_bb_rod"/>
    <property type="match status" value="1"/>
</dbReference>
<dbReference type="InterPro" id="IPR037925">
    <property type="entry name" value="FlgE/F/G-like"/>
</dbReference>
<dbReference type="InterPro" id="IPR037058">
    <property type="entry name" value="Falgellar_hook_FlgE_sf"/>
</dbReference>
<evidence type="ECO:0000256" key="4">
    <source>
        <dbReference type="ARBA" id="ARBA00023143"/>
    </source>
</evidence>
<evidence type="ECO:0000313" key="9">
    <source>
        <dbReference type="EMBL" id="RBI84646.1"/>
    </source>
</evidence>
<dbReference type="InterPro" id="IPR010930">
    <property type="entry name" value="Flg_bb/hook_C_dom"/>
</dbReference>
<dbReference type="EMBL" id="QNTQ01000010">
    <property type="protein sequence ID" value="RBI84646.1"/>
    <property type="molecule type" value="Genomic_DNA"/>
</dbReference>
<dbReference type="InterPro" id="IPR020013">
    <property type="entry name" value="Flagellar_FlgE/F/G"/>
</dbReference>
<feature type="domain" description="Flagellar basal-body/hook protein C-terminal" evidence="7">
    <location>
        <begin position="387"/>
        <end position="429"/>
    </location>
</feature>
<feature type="domain" description="Flagellar hook protein FlgE D2" evidence="8">
    <location>
        <begin position="178"/>
        <end position="311"/>
    </location>
</feature>
<comment type="function">
    <text evidence="5">A flexible structure which links the flagellar filament to the drive apparatus in the basal body.</text>
</comment>
<dbReference type="RefSeq" id="WP_113289685.1">
    <property type="nucleotide sequence ID" value="NZ_QNTQ01000010.1"/>
</dbReference>
<keyword evidence="9" id="KW-0969">Cilium</keyword>
<name>A0A365U7E5_9RHOB</name>
<dbReference type="PANTHER" id="PTHR30435">
    <property type="entry name" value="FLAGELLAR PROTEIN"/>
    <property type="match status" value="1"/>
</dbReference>
<keyword evidence="10" id="KW-1185">Reference proteome</keyword>
<dbReference type="OrthoDB" id="8372879at2"/>
<dbReference type="GO" id="GO:0009425">
    <property type="term" value="C:bacterial-type flagellum basal body"/>
    <property type="evidence" value="ECO:0007669"/>
    <property type="project" value="UniProtKB-SubCell"/>
</dbReference>
<evidence type="ECO:0000259" key="6">
    <source>
        <dbReference type="Pfam" id="PF00460"/>
    </source>
</evidence>
<protein>
    <recommendedName>
        <fullName evidence="3 5">Flagellar hook protein FlgE</fullName>
    </recommendedName>
</protein>
<dbReference type="GO" id="GO:0009424">
    <property type="term" value="C:bacterial-type flagellum hook"/>
    <property type="evidence" value="ECO:0007669"/>
    <property type="project" value="TreeGrafter"/>
</dbReference>
<comment type="similarity">
    <text evidence="2 5">Belongs to the flagella basal body rod proteins family.</text>
</comment>
<comment type="caution">
    <text evidence="9">The sequence shown here is derived from an EMBL/GenBank/DDBJ whole genome shotgun (WGS) entry which is preliminary data.</text>
</comment>
<dbReference type="Gene3D" id="2.60.98.20">
    <property type="entry name" value="Flagellar hook protein FlgE"/>
    <property type="match status" value="1"/>
</dbReference>
<evidence type="ECO:0000256" key="5">
    <source>
        <dbReference type="RuleBase" id="RU362116"/>
    </source>
</evidence>
<reference evidence="9 10" key="1">
    <citation type="submission" date="2018-07" db="EMBL/GenBank/DDBJ databases">
        <title>Rhodosalinus sp. strain E84T genomic sequence and assembly.</title>
        <authorList>
            <person name="Liu Z.-W."/>
            <person name="Lu D.-C."/>
        </authorList>
    </citation>
    <scope>NUCLEOTIDE SEQUENCE [LARGE SCALE GENOMIC DNA]</scope>
    <source>
        <strain evidence="9 10">E84</strain>
    </source>
</reference>
<dbReference type="AlphaFoldDB" id="A0A365U7E5"/>
<organism evidence="9 10">
    <name type="scientific">Rhodosalinus halophilus</name>
    <dbReference type="NCBI Taxonomy" id="2259333"/>
    <lineage>
        <taxon>Bacteria</taxon>
        <taxon>Pseudomonadati</taxon>
        <taxon>Pseudomonadota</taxon>
        <taxon>Alphaproteobacteria</taxon>
        <taxon>Rhodobacterales</taxon>
        <taxon>Paracoccaceae</taxon>
        <taxon>Rhodosalinus</taxon>
    </lineage>
</organism>
<keyword evidence="9" id="KW-0966">Cell projection</keyword>
<keyword evidence="4 5" id="KW-0975">Bacterial flagellum</keyword>
<dbReference type="InterPro" id="IPR001444">
    <property type="entry name" value="Flag_bb_rod_N"/>
</dbReference>
<dbReference type="PANTHER" id="PTHR30435:SF1">
    <property type="entry name" value="FLAGELLAR HOOK PROTEIN FLGE"/>
    <property type="match status" value="1"/>
</dbReference>
<dbReference type="GO" id="GO:0005829">
    <property type="term" value="C:cytosol"/>
    <property type="evidence" value="ECO:0007669"/>
    <property type="project" value="TreeGrafter"/>
</dbReference>
<sequence length="431" mass="44879">MTISSSLNAGIAALMAHGSRLAGIADNIANASTYGYKRTETDFQSLVLSNSGRDYAAGGVRTTSMRKIDESGALVGTSNPTDLVVRGRGFLPMARATEVALGGQPQMLLGTTGSFRTDAEGYLRTGSGHVLLGWPANSDGSVPSFPQDTSAGLEPVRINANQLFGEPTTRVSLGLNLPATATEAGASGEAETLSVEYFDNLGTSRNLDFDFTPTVPASGSSNEWTMAITDTATGSVVGEYTLTFDDTPTGGGTLGSVTTLSGGAYDATTGSAIVTTGGGPIEIQIGQPGDPNGMTQLADSFVPLAIEKDGFPVGSVSEITVDESGYVSAVFDNGASRRLYQIPLVDLPNPNGMVSLDQQTYLPSPESGPFFLWEAGDGPTGEIVSFALEESATDVATELTDMIRTQRAYSSNAKVIQTVDEMLQETTNLKR</sequence>
<evidence type="ECO:0000256" key="2">
    <source>
        <dbReference type="ARBA" id="ARBA00009677"/>
    </source>
</evidence>
<dbReference type="Pfam" id="PF07559">
    <property type="entry name" value="FlgE_D2"/>
    <property type="match status" value="1"/>
</dbReference>
<keyword evidence="9" id="KW-0282">Flagellum</keyword>
<dbReference type="InterPro" id="IPR011491">
    <property type="entry name" value="FlgE_D2"/>
</dbReference>
<dbReference type="NCBIfam" id="TIGR03506">
    <property type="entry name" value="FlgEFG_subfam"/>
    <property type="match status" value="1"/>
</dbReference>
<feature type="domain" description="Flagellar basal body rod protein N-terminal" evidence="6">
    <location>
        <begin position="7"/>
        <end position="37"/>
    </location>
</feature>